<feature type="coiled-coil region" evidence="1">
    <location>
        <begin position="12"/>
        <end position="46"/>
    </location>
</feature>
<dbReference type="AlphaFoldDB" id="A0A151MKG9"/>
<reference evidence="2 3" key="1">
    <citation type="journal article" date="2012" name="Genome Biol.">
        <title>Sequencing three crocodilian genomes to illuminate the evolution of archosaurs and amniotes.</title>
        <authorList>
            <person name="St John J.A."/>
            <person name="Braun E.L."/>
            <person name="Isberg S.R."/>
            <person name="Miles L.G."/>
            <person name="Chong A.Y."/>
            <person name="Gongora J."/>
            <person name="Dalzell P."/>
            <person name="Moran C."/>
            <person name="Bed'hom B."/>
            <person name="Abzhanov A."/>
            <person name="Burgess S.C."/>
            <person name="Cooksey A.M."/>
            <person name="Castoe T.A."/>
            <person name="Crawford N.G."/>
            <person name="Densmore L.D."/>
            <person name="Drew J.C."/>
            <person name="Edwards S.V."/>
            <person name="Faircloth B.C."/>
            <person name="Fujita M.K."/>
            <person name="Greenwold M.J."/>
            <person name="Hoffmann F.G."/>
            <person name="Howard J.M."/>
            <person name="Iguchi T."/>
            <person name="Janes D.E."/>
            <person name="Khan S.Y."/>
            <person name="Kohno S."/>
            <person name="de Koning A.J."/>
            <person name="Lance S.L."/>
            <person name="McCarthy F.M."/>
            <person name="McCormack J.E."/>
            <person name="Merchant M.E."/>
            <person name="Peterson D.G."/>
            <person name="Pollock D.D."/>
            <person name="Pourmand N."/>
            <person name="Raney B.J."/>
            <person name="Roessler K.A."/>
            <person name="Sanford J.R."/>
            <person name="Sawyer R.H."/>
            <person name="Schmidt C.J."/>
            <person name="Triplett E.W."/>
            <person name="Tuberville T.D."/>
            <person name="Venegas-Anaya M."/>
            <person name="Howard J.T."/>
            <person name="Jarvis E.D."/>
            <person name="Guillette L.J.Jr."/>
            <person name="Glenn T.C."/>
            <person name="Green R.E."/>
            <person name="Ray D.A."/>
        </authorList>
    </citation>
    <scope>NUCLEOTIDE SEQUENCE [LARGE SCALE GENOMIC DNA]</scope>
    <source>
        <strain evidence="2">KSC_2009_1</strain>
    </source>
</reference>
<protein>
    <submittedName>
        <fullName evidence="2">Uncharacterized protein</fullName>
    </submittedName>
</protein>
<accession>A0A151MKG9</accession>
<dbReference type="Proteomes" id="UP000050525">
    <property type="component" value="Unassembled WGS sequence"/>
</dbReference>
<organism evidence="2 3">
    <name type="scientific">Alligator mississippiensis</name>
    <name type="common">American alligator</name>
    <dbReference type="NCBI Taxonomy" id="8496"/>
    <lineage>
        <taxon>Eukaryota</taxon>
        <taxon>Metazoa</taxon>
        <taxon>Chordata</taxon>
        <taxon>Craniata</taxon>
        <taxon>Vertebrata</taxon>
        <taxon>Euteleostomi</taxon>
        <taxon>Archelosauria</taxon>
        <taxon>Archosauria</taxon>
        <taxon>Crocodylia</taxon>
        <taxon>Alligatoridae</taxon>
        <taxon>Alligatorinae</taxon>
        <taxon>Alligator</taxon>
    </lineage>
</organism>
<evidence type="ECO:0000313" key="2">
    <source>
        <dbReference type="EMBL" id="KYO24953.1"/>
    </source>
</evidence>
<comment type="caution">
    <text evidence="2">The sequence shown here is derived from an EMBL/GenBank/DDBJ whole genome shotgun (WGS) entry which is preliminary data.</text>
</comment>
<proteinExistence type="predicted"/>
<gene>
    <name evidence="2" type="ORF">Y1Q_0023807</name>
</gene>
<keyword evidence="3" id="KW-1185">Reference proteome</keyword>
<evidence type="ECO:0000313" key="3">
    <source>
        <dbReference type="Proteomes" id="UP000050525"/>
    </source>
</evidence>
<sequence>MRRQKKRTRWSVTREMEKVKAYMANYEALRERNLSLEKELEAEVRESGRLRAQLQSVGVEKDHSEERVRSLKTLLEGSSAKEAVTNAENEQAQLQRHVLEQRIRALEAENKTLQATSNQMAAKGQDSGGSVEMEVANTATQTEAGLKAQTGECVEAMYEALQDQKRSLETETIQSSHVVC</sequence>
<keyword evidence="1" id="KW-0175">Coiled coil</keyword>
<evidence type="ECO:0000256" key="1">
    <source>
        <dbReference type="SAM" id="Coils"/>
    </source>
</evidence>
<dbReference type="EMBL" id="AKHW03005996">
    <property type="protein sequence ID" value="KYO24953.1"/>
    <property type="molecule type" value="Genomic_DNA"/>
</dbReference>
<name>A0A151MKG9_ALLMI</name>
<feature type="coiled-coil region" evidence="1">
    <location>
        <begin position="89"/>
        <end position="123"/>
    </location>
</feature>